<dbReference type="CDD" id="cd00077">
    <property type="entry name" value="HDc"/>
    <property type="match status" value="1"/>
</dbReference>
<keyword evidence="2" id="KW-0472">Membrane</keyword>
<protein>
    <submittedName>
        <fullName evidence="4">Unannotated protein</fullName>
    </submittedName>
</protein>
<organism evidence="4">
    <name type="scientific">freshwater metagenome</name>
    <dbReference type="NCBI Taxonomy" id="449393"/>
    <lineage>
        <taxon>unclassified sequences</taxon>
        <taxon>metagenomes</taxon>
        <taxon>ecological metagenomes</taxon>
    </lineage>
</organism>
<dbReference type="InterPro" id="IPR037522">
    <property type="entry name" value="HD_GYP_dom"/>
</dbReference>
<keyword evidence="2" id="KW-1133">Transmembrane helix</keyword>
<feature type="transmembrane region" description="Helical" evidence="2">
    <location>
        <begin position="6"/>
        <end position="26"/>
    </location>
</feature>
<feature type="transmembrane region" description="Helical" evidence="2">
    <location>
        <begin position="71"/>
        <end position="93"/>
    </location>
</feature>
<dbReference type="Gene3D" id="1.10.3210.10">
    <property type="entry name" value="Hypothetical protein af1432"/>
    <property type="match status" value="1"/>
</dbReference>
<sequence length="501" mass="52993">MRALPPIARAYVLLVVGLGVAVSAMAARQGVDWVTVTVLAALVVGSEALSTTLSRSVSRGSDVGISVTTPIIIASVLLLGPWGAAVVGVSSALEVSRLPLVKRAFNGAQMCIAAFAAGWVYVAVGGQAPLSTFSPRGVLLPMLVGNLAFELVNGLLIVVVICLVEKVSAARVWTGTMRSSALPYFVYSVFGLLLAVVWASGVGPFAAVLVLAPLLVARWVFALFAAEQEAYDSTIRSLIQAVETKDSYTRGHSERVARASVMIGRRIAMPEDRVQSLHYAGILHDVGKLGVPTRVLQKAGRLDDGEFAAIQLHPVRGRDITRELEFLGEAIDGIYHHHERLDGRGYPLGLAGDDIPEFARVIAVADAFDSMTTTRSYRGARTVDDAIVELDRCAGTQFDPAMVTALVAALADDGWVRELGDEPLADPSPYSVPSYGSDDDDPTSSAELLAAASEAPVRAEEATVADTAAEVDSVLANLWGLEYRLARDGDSDVRSDDGVAP</sequence>
<evidence type="ECO:0000259" key="3">
    <source>
        <dbReference type="PROSITE" id="PS51832"/>
    </source>
</evidence>
<feature type="region of interest" description="Disordered" evidence="1">
    <location>
        <begin position="420"/>
        <end position="444"/>
    </location>
</feature>
<dbReference type="Pfam" id="PF13487">
    <property type="entry name" value="HD_5"/>
    <property type="match status" value="1"/>
</dbReference>
<dbReference type="SUPFAM" id="SSF109604">
    <property type="entry name" value="HD-domain/PDEase-like"/>
    <property type="match status" value="1"/>
</dbReference>
<dbReference type="PROSITE" id="PS51832">
    <property type="entry name" value="HD_GYP"/>
    <property type="match status" value="1"/>
</dbReference>
<reference evidence="4" key="1">
    <citation type="submission" date="2020-05" db="EMBL/GenBank/DDBJ databases">
        <authorList>
            <person name="Chiriac C."/>
            <person name="Salcher M."/>
            <person name="Ghai R."/>
            <person name="Kavagutti S V."/>
        </authorList>
    </citation>
    <scope>NUCLEOTIDE SEQUENCE</scope>
</reference>
<dbReference type="AlphaFoldDB" id="A0A6J7IA36"/>
<feature type="transmembrane region" description="Helical" evidence="2">
    <location>
        <begin position="144"/>
        <end position="164"/>
    </location>
</feature>
<accession>A0A6J7IA36</accession>
<feature type="domain" description="HD-GYP" evidence="3">
    <location>
        <begin position="227"/>
        <end position="422"/>
    </location>
</feature>
<feature type="transmembrane region" description="Helical" evidence="2">
    <location>
        <begin position="184"/>
        <end position="201"/>
    </location>
</feature>
<dbReference type="PANTHER" id="PTHR43155">
    <property type="entry name" value="CYCLIC DI-GMP PHOSPHODIESTERASE PA4108-RELATED"/>
    <property type="match status" value="1"/>
</dbReference>
<dbReference type="SMART" id="SM00471">
    <property type="entry name" value="HDc"/>
    <property type="match status" value="1"/>
</dbReference>
<evidence type="ECO:0000313" key="4">
    <source>
        <dbReference type="EMBL" id="CAB4927481.1"/>
    </source>
</evidence>
<name>A0A6J7IA36_9ZZZZ</name>
<feature type="transmembrane region" description="Helical" evidence="2">
    <location>
        <begin position="105"/>
        <end position="124"/>
    </location>
</feature>
<proteinExistence type="predicted"/>
<evidence type="ECO:0000256" key="1">
    <source>
        <dbReference type="SAM" id="MobiDB-lite"/>
    </source>
</evidence>
<dbReference type="PANTHER" id="PTHR43155:SF2">
    <property type="entry name" value="CYCLIC DI-GMP PHOSPHODIESTERASE PA4108"/>
    <property type="match status" value="1"/>
</dbReference>
<dbReference type="InterPro" id="IPR003607">
    <property type="entry name" value="HD/PDEase_dom"/>
</dbReference>
<keyword evidence="2" id="KW-0812">Transmembrane</keyword>
<gene>
    <name evidence="4" type="ORF">UFOPK3773_00046</name>
</gene>
<dbReference type="EMBL" id="CAFBNF010000002">
    <property type="protein sequence ID" value="CAB4927481.1"/>
    <property type="molecule type" value="Genomic_DNA"/>
</dbReference>
<evidence type="ECO:0000256" key="2">
    <source>
        <dbReference type="SAM" id="Phobius"/>
    </source>
</evidence>